<name>A0A6M3XQF4_9ZZZZ</name>
<accession>A0A6M3XQF4</accession>
<dbReference type="AlphaFoldDB" id="A0A6M3XQF4"/>
<dbReference type="Pfam" id="PF16677">
    <property type="entry name" value="GP3_package"/>
    <property type="match status" value="1"/>
</dbReference>
<sequence length="169" mass="18576">MDNKGRPPKWSDPDALQQAVNSYFDHCLKTIIKVQHPHSKGITTVETPIPPTMAGLASWLNISRETLNQYHNGNIPGQVQAEDEENARKFSDIITRARGRIHANNVEMGMVGAYDNKINALNLASNFGYSTKQEISSSGGLSIEIVRFSDILGDGQTKSRPATDKAPDK</sequence>
<dbReference type="InterPro" id="IPR032066">
    <property type="entry name" value="GP3_package"/>
</dbReference>
<protein>
    <submittedName>
        <fullName evidence="1">Putative terminase small subunit</fullName>
    </submittedName>
</protein>
<gene>
    <name evidence="1" type="ORF">TM448B01795_0002</name>
</gene>
<proteinExistence type="predicted"/>
<dbReference type="Gene3D" id="1.10.132.80">
    <property type="match status" value="1"/>
</dbReference>
<dbReference type="EMBL" id="MT144823">
    <property type="protein sequence ID" value="QJI00017.1"/>
    <property type="molecule type" value="Genomic_DNA"/>
</dbReference>
<reference evidence="1" key="1">
    <citation type="submission" date="2020-03" db="EMBL/GenBank/DDBJ databases">
        <title>The deep terrestrial virosphere.</title>
        <authorList>
            <person name="Holmfeldt K."/>
            <person name="Nilsson E."/>
            <person name="Simone D."/>
            <person name="Lopez-Fernandez M."/>
            <person name="Wu X."/>
            <person name="de Brujin I."/>
            <person name="Lundin D."/>
            <person name="Andersson A."/>
            <person name="Bertilsson S."/>
            <person name="Dopson M."/>
        </authorList>
    </citation>
    <scope>NUCLEOTIDE SEQUENCE</scope>
    <source>
        <strain evidence="1">TM448B01795</strain>
    </source>
</reference>
<evidence type="ECO:0000313" key="1">
    <source>
        <dbReference type="EMBL" id="QJI00017.1"/>
    </source>
</evidence>
<organism evidence="1">
    <name type="scientific">viral metagenome</name>
    <dbReference type="NCBI Taxonomy" id="1070528"/>
    <lineage>
        <taxon>unclassified sequences</taxon>
        <taxon>metagenomes</taxon>
        <taxon>organismal metagenomes</taxon>
    </lineage>
</organism>